<gene>
    <name evidence="1" type="ORF">ECB94_25605</name>
</gene>
<proteinExistence type="predicted"/>
<dbReference type="EMBL" id="CP033578">
    <property type="protein sequence ID" value="AYV24626.1"/>
    <property type="molecule type" value="Genomic_DNA"/>
</dbReference>
<dbReference type="AlphaFoldDB" id="A0A3G4VIG4"/>
<evidence type="ECO:0000313" key="1">
    <source>
        <dbReference type="EMBL" id="AYV24626.1"/>
    </source>
</evidence>
<dbReference type="PROSITE" id="PS51724">
    <property type="entry name" value="SPOR"/>
    <property type="match status" value="1"/>
</dbReference>
<reference evidence="1 2" key="1">
    <citation type="submission" date="2018-11" db="EMBL/GenBank/DDBJ databases">
        <title>Complete Genome Sequence of Vbrio mediterranei 117-T6: a Potential Pathogen Bacteria Isolated from the Conchocelis of Pyropia.</title>
        <authorList>
            <person name="Liu Q."/>
        </authorList>
    </citation>
    <scope>NUCLEOTIDE SEQUENCE [LARGE SCALE GENOMIC DNA]</scope>
    <source>
        <strain evidence="1 2">117-T6</strain>
    </source>
</reference>
<dbReference type="SUPFAM" id="SSF110997">
    <property type="entry name" value="Sporulation related repeat"/>
    <property type="match status" value="1"/>
</dbReference>
<dbReference type="PROSITE" id="PS51257">
    <property type="entry name" value="PROKAR_LIPOPROTEIN"/>
    <property type="match status" value="1"/>
</dbReference>
<evidence type="ECO:0000313" key="2">
    <source>
        <dbReference type="Proteomes" id="UP000279760"/>
    </source>
</evidence>
<sequence length="196" mass="21609">MKKVVILSLVSLLAACSSSEYTTEVKSESYREDYAPVETTTVAPVAVAATQTEDVKKEPAAQKAPVQEQKVAATTTTTTQTQPAKNDVVKIVPPSKKQAEQDFRFGYTIQVVAVGSQAKVATFSDKLPKNGQPIWQNYKVVNGTKWYSILFGDYATKQQAKEAIATLPNEFKNLKPFVRSIDQIKKSEYPTLSKLN</sequence>
<name>A0A3G4VIG4_9VIBR</name>
<dbReference type="GO" id="GO:0042834">
    <property type="term" value="F:peptidoglycan binding"/>
    <property type="evidence" value="ECO:0007669"/>
    <property type="project" value="InterPro"/>
</dbReference>
<dbReference type="RefSeq" id="WP_031493192.1">
    <property type="nucleotide sequence ID" value="NZ_CP033578.1"/>
</dbReference>
<protein>
    <submittedName>
        <fullName evidence="1">SPOR domain-containing protein</fullName>
    </submittedName>
</protein>
<dbReference type="InterPro" id="IPR007730">
    <property type="entry name" value="SPOR-like_dom"/>
</dbReference>
<dbReference type="Gene3D" id="3.30.70.1070">
    <property type="entry name" value="Sporulation related repeat"/>
    <property type="match status" value="1"/>
</dbReference>
<accession>A0A3G4VIG4</accession>
<dbReference type="InterPro" id="IPR036680">
    <property type="entry name" value="SPOR-like_sf"/>
</dbReference>
<dbReference type="Proteomes" id="UP000279760">
    <property type="component" value="Chromosome 2"/>
</dbReference>
<dbReference type="Pfam" id="PF05036">
    <property type="entry name" value="SPOR"/>
    <property type="match status" value="1"/>
</dbReference>
<organism evidence="1 2">
    <name type="scientific">Vibrio mediterranei</name>
    <dbReference type="NCBI Taxonomy" id="689"/>
    <lineage>
        <taxon>Bacteria</taxon>
        <taxon>Pseudomonadati</taxon>
        <taxon>Pseudomonadota</taxon>
        <taxon>Gammaproteobacteria</taxon>
        <taxon>Vibrionales</taxon>
        <taxon>Vibrionaceae</taxon>
        <taxon>Vibrio</taxon>
    </lineage>
</organism>
<dbReference type="GeneID" id="64088784"/>